<dbReference type="PANTHER" id="PTHR10161">
    <property type="entry name" value="TARTRATE-RESISTANT ACID PHOSPHATASE TYPE 5"/>
    <property type="match status" value="1"/>
</dbReference>
<dbReference type="Pfam" id="PF01103">
    <property type="entry name" value="Omp85"/>
    <property type="match status" value="1"/>
</dbReference>
<sequence>MKFQSLFLFLLLAGPAFAQDAQIRSRLILIGDAGEINPQQTSLITKATELIIPGKTKTLYLGDNIYPDGMTLPGHPKEKATREILSSQFLPLRQAGSPVYFIPGNHDWDNMGKDGLAKIRAQWSFIADQQDSLLKVLPANGCPGPVEIPVSEDLVIIAYDSEYWLFPHKKSTADIDCECDSKTVFLQQLDELLYENRYKTIIVASHHPMRTYGPHGGYFSVKQHLFPLTEGWKNLYIPLPVVGSLYPLLRSTVFQSPEDKPHPEYTDLITEVTSVFKRFPNTIYVSGHDHGLQLIQDKNITQVVSGAGSRASHIHKGKHLLYKGEKEGFVILDQLEDRNIKMTYYVYDKEEIKESYTYTKPYKDINIIVDSLHNMTAGRDSVTVRVNAKYDEANTLQRFFLGENYRKEWAAETKLPVLRMSELHGGLKPTKRGGGMQSISLRLEDAQGKEWALRSVNKRTESLIPEELHHTFVQNVLDDANSAQHPYSALMIPPLAKAIDVPVAHPVIGVVAPDTALGAYNLLFANEVALLEEREPLGDSDNSIKMMQKLQNDNDNKFKAKTFLRARMLDVLINDWDRHEDQWRWYDVNKGKKDKDRDYVSVPRDRDQALRVTQGFITSNIYQPFIMPTMQGFGPKIPRIQYSMIKSRFLNAHPQAQLSYEEWMKEAHKFSDQLTDEVLTESVSRLPQSSIDIRGKAILHDLKSRRDAMPAAMDKYYRFVNNIVDVHLSDKNEKVRIEDAPDKALSIKITKINKEGEETKLIMDKRFSPDMTREVRVYLGKGADSVFVNTSNTDIGLRIIGSYDPKAYAIQHSNKTIRLYDNSPSSHFSGNIDRLHVKSTKDSANVDFVPVNLYNTWLPLLTAGYNADDGVFLGAGFKYTHQRGFRKTPFSNTQEFGIGGAIRTGAYRIKYRGQWKEVFGKADLVVEANAKAPDNSQNFFGMGNNSEFHEDTYGSRYYRARFNLFDINSHLLWNPSPTVTYSIGPSFQAYHMNPEENKDRFILTSNALHSYDSLTVSKDKTFIGLTAHFMKDNRNNHLNPTEGGYFSASLSGYTGLNKYSRSYAQLTAEMGVYKSFLQKAIVLANRTGAGSNVGKPAFYQSLFLGGQGNLRGYRQYRFAGDQYFYNNLEARIRVHHINSYIAPGEFGVLGLYDIGKVWSENTEDSSLHQGVGGGAYYILAKMLALQFVMAHSTEGWYPYFSMGFRF</sequence>
<evidence type="ECO:0000256" key="5">
    <source>
        <dbReference type="SAM" id="SignalP"/>
    </source>
</evidence>
<dbReference type="EMBL" id="UGYW01000002">
    <property type="protein sequence ID" value="SUJ16341.1"/>
    <property type="molecule type" value="Genomic_DNA"/>
</dbReference>
<evidence type="ECO:0000259" key="6">
    <source>
        <dbReference type="Pfam" id="PF00149"/>
    </source>
</evidence>
<dbReference type="Proteomes" id="UP000254893">
    <property type="component" value="Unassembled WGS sequence"/>
</dbReference>
<dbReference type="SUPFAM" id="SSF56300">
    <property type="entry name" value="Metallo-dependent phosphatases"/>
    <property type="match status" value="1"/>
</dbReference>
<dbReference type="GO" id="GO:0016787">
    <property type="term" value="F:hydrolase activity"/>
    <property type="evidence" value="ECO:0007669"/>
    <property type="project" value="UniProtKB-KW"/>
</dbReference>
<dbReference type="InterPro" id="IPR051558">
    <property type="entry name" value="Metallophosphoesterase_PAP"/>
</dbReference>
<dbReference type="PANTHER" id="PTHR10161:SF14">
    <property type="entry name" value="TARTRATE-RESISTANT ACID PHOSPHATASE TYPE 5"/>
    <property type="match status" value="1"/>
</dbReference>
<reference evidence="8 9" key="1">
    <citation type="submission" date="2018-06" db="EMBL/GenBank/DDBJ databases">
        <authorList>
            <consortium name="Pathogen Informatics"/>
            <person name="Doyle S."/>
        </authorList>
    </citation>
    <scope>NUCLEOTIDE SEQUENCE [LARGE SCALE GENOMIC DNA]</scope>
    <source>
        <strain evidence="8 9">NCTC11388</strain>
    </source>
</reference>
<evidence type="ECO:0000256" key="1">
    <source>
        <dbReference type="ARBA" id="ARBA00004370"/>
    </source>
</evidence>
<dbReference type="Gene3D" id="3.60.21.10">
    <property type="match status" value="2"/>
</dbReference>
<evidence type="ECO:0000256" key="4">
    <source>
        <dbReference type="ARBA" id="ARBA00023136"/>
    </source>
</evidence>
<organism evidence="8 9">
    <name type="scientific">Sphingobacterium spiritivorum</name>
    <name type="common">Flavobacterium spiritivorum</name>
    <dbReference type="NCBI Taxonomy" id="258"/>
    <lineage>
        <taxon>Bacteria</taxon>
        <taxon>Pseudomonadati</taxon>
        <taxon>Bacteroidota</taxon>
        <taxon>Sphingobacteriia</taxon>
        <taxon>Sphingobacteriales</taxon>
        <taxon>Sphingobacteriaceae</taxon>
        <taxon>Sphingobacterium</taxon>
    </lineage>
</organism>
<keyword evidence="2 5" id="KW-0732">Signal</keyword>
<dbReference type="AlphaFoldDB" id="A0A380CC63"/>
<evidence type="ECO:0000259" key="7">
    <source>
        <dbReference type="Pfam" id="PF01103"/>
    </source>
</evidence>
<evidence type="ECO:0000313" key="8">
    <source>
        <dbReference type="EMBL" id="SUJ16341.1"/>
    </source>
</evidence>
<keyword evidence="3" id="KW-0378">Hydrolase</keyword>
<evidence type="ECO:0000256" key="3">
    <source>
        <dbReference type="ARBA" id="ARBA00022801"/>
    </source>
</evidence>
<accession>A0A380CC63</accession>
<comment type="subcellular location">
    <subcellularLocation>
        <location evidence="1">Membrane</location>
    </subcellularLocation>
</comment>
<name>A0A380CC63_SPHSI</name>
<gene>
    <name evidence="8" type="ORF">NCTC11388_02585</name>
</gene>
<proteinExistence type="predicted"/>
<keyword evidence="4" id="KW-0472">Membrane</keyword>
<dbReference type="InterPro" id="IPR029052">
    <property type="entry name" value="Metallo-depent_PP-like"/>
</dbReference>
<dbReference type="InterPro" id="IPR000184">
    <property type="entry name" value="Bac_surfAg_D15"/>
</dbReference>
<dbReference type="GO" id="GO:0019867">
    <property type="term" value="C:outer membrane"/>
    <property type="evidence" value="ECO:0007669"/>
    <property type="project" value="InterPro"/>
</dbReference>
<protein>
    <submittedName>
        <fullName evidence="8">Outer membrane protein/protective antigen OMA87</fullName>
    </submittedName>
</protein>
<feature type="domain" description="Bacterial surface antigen (D15)" evidence="7">
    <location>
        <begin position="944"/>
        <end position="1173"/>
    </location>
</feature>
<dbReference type="Gene3D" id="2.40.160.50">
    <property type="entry name" value="membrane protein fhac: a member of the omp85/tpsb transporter family"/>
    <property type="match status" value="1"/>
</dbReference>
<dbReference type="RefSeq" id="WP_115170405.1">
    <property type="nucleotide sequence ID" value="NZ_UGYW01000002.1"/>
</dbReference>
<evidence type="ECO:0000256" key="2">
    <source>
        <dbReference type="ARBA" id="ARBA00022729"/>
    </source>
</evidence>
<feature type="signal peptide" evidence="5">
    <location>
        <begin position="1"/>
        <end position="18"/>
    </location>
</feature>
<evidence type="ECO:0000313" key="9">
    <source>
        <dbReference type="Proteomes" id="UP000254893"/>
    </source>
</evidence>
<dbReference type="Pfam" id="PF00149">
    <property type="entry name" value="Metallophos"/>
    <property type="match status" value="1"/>
</dbReference>
<dbReference type="InterPro" id="IPR004843">
    <property type="entry name" value="Calcineurin-like_PHP"/>
</dbReference>
<feature type="chain" id="PRO_5016649294" evidence="5">
    <location>
        <begin position="19"/>
        <end position="1206"/>
    </location>
</feature>
<feature type="domain" description="Calcineurin-like phosphoesterase" evidence="6">
    <location>
        <begin position="26"/>
        <end position="222"/>
    </location>
</feature>